<feature type="region of interest" description="Disordered" evidence="1">
    <location>
        <begin position="204"/>
        <end position="226"/>
    </location>
</feature>
<dbReference type="Pfam" id="PF21265">
    <property type="entry name" value="SBB_T7"/>
    <property type="match status" value="1"/>
</dbReference>
<protein>
    <recommendedName>
        <fullName evidence="2">Single-stranded DNA-binding protein BPT7 domain-containing protein</fullName>
    </recommendedName>
</protein>
<reference evidence="4" key="1">
    <citation type="submission" date="2017-02" db="EMBL/GenBank/DDBJ databases">
        <authorList>
            <person name="Varghese N."/>
            <person name="Submissions S."/>
        </authorList>
    </citation>
    <scope>NUCLEOTIDE SEQUENCE [LARGE SCALE GENOMIC DNA]</scope>
    <source>
        <strain evidence="4">R11H</strain>
    </source>
</reference>
<gene>
    <name evidence="3" type="ORF">SAMN06295937_100748</name>
</gene>
<keyword evidence="4" id="KW-1185">Reference proteome</keyword>
<evidence type="ECO:0000256" key="1">
    <source>
        <dbReference type="SAM" id="MobiDB-lite"/>
    </source>
</evidence>
<dbReference type="OrthoDB" id="7595035at2"/>
<evidence type="ECO:0000259" key="2">
    <source>
        <dbReference type="Pfam" id="PF21265"/>
    </source>
</evidence>
<dbReference type="AlphaFoldDB" id="A0A1T5BPU1"/>
<organism evidence="3 4">
    <name type="scientific">Sphingopyxis flava</name>
    <dbReference type="NCBI Taxonomy" id="1507287"/>
    <lineage>
        <taxon>Bacteria</taxon>
        <taxon>Pseudomonadati</taxon>
        <taxon>Pseudomonadota</taxon>
        <taxon>Alphaproteobacteria</taxon>
        <taxon>Sphingomonadales</taxon>
        <taxon>Sphingomonadaceae</taxon>
        <taxon>Sphingopyxis</taxon>
    </lineage>
</organism>
<name>A0A1T5BPU1_9SPHN</name>
<dbReference type="Gene3D" id="2.40.50.140">
    <property type="entry name" value="Nucleic acid-binding proteins"/>
    <property type="match status" value="1"/>
</dbReference>
<evidence type="ECO:0000313" key="3">
    <source>
        <dbReference type="EMBL" id="SKB49236.1"/>
    </source>
</evidence>
<dbReference type="RefSeq" id="WP_139375701.1">
    <property type="nucleotide sequence ID" value="NZ_FUYP01000007.1"/>
</dbReference>
<feature type="region of interest" description="Disordered" evidence="1">
    <location>
        <begin position="116"/>
        <end position="143"/>
    </location>
</feature>
<feature type="domain" description="Single-stranded DNA-binding protein BPT7" evidence="2">
    <location>
        <begin position="22"/>
        <end position="177"/>
    </location>
</feature>
<sequence length="226" mass="24729">MLRARNDYPLMHTPRGVAIWPALNEPDFKYKKEFGEYHARIRLEPGAPGLAELIEAAEAIRDEAYDAKVEELTRQKKGALLKQLTKADVIKPEINQEDGEETGFLVLRAAASAGGKKKDGSTFTKRPHLFNSQGRPLKNPPPIGSGSELILSVRPMDYETDGGKTIGARFELEAVQVLKAVSFGERSASDYGFSAVEDADVVEDQEGNAYGFQNQGGDADEGPDDF</sequence>
<dbReference type="SUPFAM" id="SSF50249">
    <property type="entry name" value="Nucleic acid-binding proteins"/>
    <property type="match status" value="1"/>
</dbReference>
<proteinExistence type="predicted"/>
<dbReference type="InterPro" id="IPR012340">
    <property type="entry name" value="NA-bd_OB-fold"/>
</dbReference>
<dbReference type="InterPro" id="IPR049476">
    <property type="entry name" value="SBB_BPT7"/>
</dbReference>
<accession>A0A1T5BPU1</accession>
<evidence type="ECO:0000313" key="4">
    <source>
        <dbReference type="Proteomes" id="UP000190044"/>
    </source>
</evidence>
<dbReference type="EMBL" id="FUYP01000007">
    <property type="protein sequence ID" value="SKB49236.1"/>
    <property type="molecule type" value="Genomic_DNA"/>
</dbReference>
<dbReference type="Proteomes" id="UP000190044">
    <property type="component" value="Unassembled WGS sequence"/>
</dbReference>